<feature type="transmembrane region" description="Helical" evidence="6">
    <location>
        <begin position="12"/>
        <end position="35"/>
    </location>
</feature>
<keyword evidence="4" id="KW-0813">Transport</keyword>
<feature type="transmembrane region" description="Helical" evidence="6">
    <location>
        <begin position="298"/>
        <end position="319"/>
    </location>
</feature>
<name>A0A7W3LYX8_ACTNM</name>
<dbReference type="GO" id="GO:0005886">
    <property type="term" value="C:plasma membrane"/>
    <property type="evidence" value="ECO:0007669"/>
    <property type="project" value="TreeGrafter"/>
</dbReference>
<dbReference type="InterPro" id="IPR050222">
    <property type="entry name" value="MATE_MdtK"/>
</dbReference>
<proteinExistence type="inferred from homology"/>
<evidence type="ECO:0000313" key="7">
    <source>
        <dbReference type="EMBL" id="MBA8956768.1"/>
    </source>
</evidence>
<feature type="transmembrane region" description="Helical" evidence="6">
    <location>
        <begin position="226"/>
        <end position="249"/>
    </location>
</feature>
<evidence type="ECO:0000256" key="2">
    <source>
        <dbReference type="ARBA" id="ARBA00010199"/>
    </source>
</evidence>
<evidence type="ECO:0000256" key="3">
    <source>
        <dbReference type="ARBA" id="ARBA00020268"/>
    </source>
</evidence>
<feature type="transmembrane region" description="Helical" evidence="6">
    <location>
        <begin position="339"/>
        <end position="359"/>
    </location>
</feature>
<evidence type="ECO:0000256" key="1">
    <source>
        <dbReference type="ARBA" id="ARBA00003408"/>
    </source>
</evidence>
<dbReference type="Proteomes" id="UP000572680">
    <property type="component" value="Unassembled WGS sequence"/>
</dbReference>
<feature type="transmembrane region" description="Helical" evidence="6">
    <location>
        <begin position="126"/>
        <end position="147"/>
    </location>
</feature>
<dbReference type="PANTHER" id="PTHR43298:SF2">
    <property type="entry name" value="FMN_FAD EXPORTER YEEO-RELATED"/>
    <property type="match status" value="1"/>
</dbReference>
<organism evidence="7 8">
    <name type="scientific">Actinomadura namibiensis</name>
    <dbReference type="NCBI Taxonomy" id="182080"/>
    <lineage>
        <taxon>Bacteria</taxon>
        <taxon>Bacillati</taxon>
        <taxon>Actinomycetota</taxon>
        <taxon>Actinomycetes</taxon>
        <taxon>Streptosporangiales</taxon>
        <taxon>Thermomonosporaceae</taxon>
        <taxon>Actinomadura</taxon>
    </lineage>
</organism>
<feature type="transmembrane region" description="Helical" evidence="6">
    <location>
        <begin position="47"/>
        <end position="71"/>
    </location>
</feature>
<comment type="caution">
    <text evidence="7">The sequence shown here is derived from an EMBL/GenBank/DDBJ whole genome shotgun (WGS) entry which is preliminary data.</text>
</comment>
<gene>
    <name evidence="7" type="ORF">HNR61_008458</name>
</gene>
<evidence type="ECO:0000256" key="4">
    <source>
        <dbReference type="ARBA" id="ARBA00022448"/>
    </source>
</evidence>
<dbReference type="GO" id="GO:0042910">
    <property type="term" value="F:xenobiotic transmembrane transporter activity"/>
    <property type="evidence" value="ECO:0007669"/>
    <property type="project" value="InterPro"/>
</dbReference>
<sequence length="439" mass="45843">MTELRRQIVRLTVPMMAARLLAILVPILIIGMLGWMDGEALQIRSLYMPMAFLFFALQAIFDVATQTIMALRSGRGEHDAGPTLASMALVWLVGGLVFAGALSAGAPALAEVLGAPPESADHFAWFLRWMAFANMTLAGPVLCAAALRGTGRAGTAALIVLVGSVLEVAGLAVLGFGADMGTAALPLATVLNGLVGGALGIVLVSRAGLLGGWGWQREVLRYLPQTGLPVCMSSLVMFGMNLAFVRMLSPFGPTVIAGFATAATVQNLLVMPALTLGSASAIVMNQRLGADRPQLAPVLRTALRITVAVYAVITPVVWLSRGLIGSVTAENGRIAEETARYFAIVAPSYLALALVLAVMMALQQVGGVRMALSATVLYVVLTVAVGAWASQGADGPVPLYSVMSAMNVGGLLAVAGALAFVRRQDRRRLDRPAAQRVRA</sequence>
<comment type="function">
    <text evidence="1">Multidrug efflux pump.</text>
</comment>
<feature type="transmembrane region" description="Helical" evidence="6">
    <location>
        <begin position="371"/>
        <end position="391"/>
    </location>
</feature>
<keyword evidence="6" id="KW-1133">Transmembrane helix</keyword>
<dbReference type="InterPro" id="IPR002528">
    <property type="entry name" value="MATE_fam"/>
</dbReference>
<feature type="transmembrane region" description="Helical" evidence="6">
    <location>
        <begin position="255"/>
        <end position="277"/>
    </location>
</feature>
<reference evidence="7 8" key="1">
    <citation type="submission" date="2020-08" db="EMBL/GenBank/DDBJ databases">
        <title>Genomic Encyclopedia of Type Strains, Phase IV (KMG-IV): sequencing the most valuable type-strain genomes for metagenomic binning, comparative biology and taxonomic classification.</title>
        <authorList>
            <person name="Goeker M."/>
        </authorList>
    </citation>
    <scope>NUCLEOTIDE SEQUENCE [LARGE SCALE GENOMIC DNA]</scope>
    <source>
        <strain evidence="7 8">DSM 44197</strain>
    </source>
</reference>
<keyword evidence="6" id="KW-0812">Transmembrane</keyword>
<keyword evidence="6" id="KW-0472">Membrane</keyword>
<evidence type="ECO:0000256" key="5">
    <source>
        <dbReference type="ARBA" id="ARBA00031636"/>
    </source>
</evidence>
<feature type="transmembrane region" description="Helical" evidence="6">
    <location>
        <begin position="183"/>
        <end position="205"/>
    </location>
</feature>
<feature type="transmembrane region" description="Helical" evidence="6">
    <location>
        <begin position="397"/>
        <end position="421"/>
    </location>
</feature>
<dbReference type="AlphaFoldDB" id="A0A7W3LYX8"/>
<feature type="transmembrane region" description="Helical" evidence="6">
    <location>
        <begin position="83"/>
        <end position="106"/>
    </location>
</feature>
<dbReference type="GO" id="GO:0015297">
    <property type="term" value="F:antiporter activity"/>
    <property type="evidence" value="ECO:0007669"/>
    <property type="project" value="InterPro"/>
</dbReference>
<accession>A0A7W3LYX8</accession>
<dbReference type="RefSeq" id="WP_182848660.1">
    <property type="nucleotide sequence ID" value="NZ_BAAALP010000075.1"/>
</dbReference>
<comment type="similarity">
    <text evidence="2">Belongs to the multi antimicrobial extrusion (MATE) (TC 2.A.66.1) family.</text>
</comment>
<dbReference type="PANTHER" id="PTHR43298">
    <property type="entry name" value="MULTIDRUG RESISTANCE PROTEIN NORM-RELATED"/>
    <property type="match status" value="1"/>
</dbReference>
<keyword evidence="8" id="KW-1185">Reference proteome</keyword>
<dbReference type="Pfam" id="PF01554">
    <property type="entry name" value="MatE"/>
    <property type="match status" value="2"/>
</dbReference>
<evidence type="ECO:0000313" key="8">
    <source>
        <dbReference type="Proteomes" id="UP000572680"/>
    </source>
</evidence>
<dbReference type="EMBL" id="JACJIA010000018">
    <property type="protein sequence ID" value="MBA8956768.1"/>
    <property type="molecule type" value="Genomic_DNA"/>
</dbReference>
<feature type="transmembrane region" description="Helical" evidence="6">
    <location>
        <begin position="154"/>
        <end position="177"/>
    </location>
</feature>
<evidence type="ECO:0000256" key="6">
    <source>
        <dbReference type="SAM" id="Phobius"/>
    </source>
</evidence>
<protein>
    <recommendedName>
        <fullName evidence="3">Probable multidrug resistance protein NorM</fullName>
    </recommendedName>
    <alternativeName>
        <fullName evidence="5">Multidrug-efflux transporter</fullName>
    </alternativeName>
</protein>